<protein>
    <submittedName>
        <fullName evidence="2">Uncharacterized protein</fullName>
    </submittedName>
</protein>
<dbReference type="RefSeq" id="WP_184841338.1">
    <property type="nucleotide sequence ID" value="NZ_BAAAVN010000023.1"/>
</dbReference>
<feature type="compositionally biased region" description="Pro residues" evidence="1">
    <location>
        <begin position="168"/>
        <end position="187"/>
    </location>
</feature>
<reference evidence="2 3" key="1">
    <citation type="submission" date="2020-08" db="EMBL/GenBank/DDBJ databases">
        <title>Sequencing the genomes of 1000 actinobacteria strains.</title>
        <authorList>
            <person name="Klenk H.-P."/>
        </authorList>
    </citation>
    <scope>NUCLEOTIDE SEQUENCE [LARGE SCALE GENOMIC DNA]</scope>
    <source>
        <strain evidence="2 3">DSM 17294</strain>
    </source>
</reference>
<keyword evidence="3" id="KW-1185">Reference proteome</keyword>
<evidence type="ECO:0000256" key="1">
    <source>
        <dbReference type="SAM" id="MobiDB-lite"/>
    </source>
</evidence>
<feature type="region of interest" description="Disordered" evidence="1">
    <location>
        <begin position="321"/>
        <end position="381"/>
    </location>
</feature>
<sequence>MIGGFVVEGALIGAAGCAVWEVAVRARRWVRSTRRLSRLARYLEHTSHSLREVALSIWKSTDPSMRQVAHAMLDLTAEFETAAARCRSRTWRPQRAHRHHLNNLMTAAQVLRRTAHSPQLDRTTDGAALHLIADSLRRTTTLGFAIEPPTRGPATPLHPNPANTPTWTNPPPPTNPHPTRNTPPTPGHDPHPRPATDLTPSTSHTPAASPTRDAHPSPDAYPTHGAAVQPDAHVTPGADPSHGAYPTHSADVRPDAHVTPGADPSHGGYPTRSADPSRGGYPRSGVVPDSAGVAAALSLTDLANLRTAQIAERITAGLTAPHATVESRSTAPHAPANPRSTEPRAAAKSRLSAPRAAVKPGRPPTARPRGTTTPTSHGRDL</sequence>
<dbReference type="EMBL" id="JACHNF010000001">
    <property type="protein sequence ID" value="MBB5983383.1"/>
    <property type="molecule type" value="Genomic_DNA"/>
</dbReference>
<feature type="region of interest" description="Disordered" evidence="1">
    <location>
        <begin position="145"/>
        <end position="285"/>
    </location>
</feature>
<gene>
    <name evidence="2" type="ORF">HDA44_006724</name>
</gene>
<proteinExistence type="predicted"/>
<evidence type="ECO:0000313" key="3">
    <source>
        <dbReference type="Proteomes" id="UP000558997"/>
    </source>
</evidence>
<feature type="compositionally biased region" description="Polar residues" evidence="1">
    <location>
        <begin position="198"/>
        <end position="208"/>
    </location>
</feature>
<dbReference type="Proteomes" id="UP000558997">
    <property type="component" value="Unassembled WGS sequence"/>
</dbReference>
<comment type="caution">
    <text evidence="2">The sequence shown here is derived from an EMBL/GenBank/DDBJ whole genome shotgun (WGS) entry which is preliminary data.</text>
</comment>
<name>A0A841DXR7_9ACTN</name>
<accession>A0A841DXR7</accession>
<dbReference type="AlphaFoldDB" id="A0A841DXR7"/>
<organism evidence="2 3">
    <name type="scientific">Kribbella solani</name>
    <dbReference type="NCBI Taxonomy" id="236067"/>
    <lineage>
        <taxon>Bacteria</taxon>
        <taxon>Bacillati</taxon>
        <taxon>Actinomycetota</taxon>
        <taxon>Actinomycetes</taxon>
        <taxon>Propionibacteriales</taxon>
        <taxon>Kribbellaceae</taxon>
        <taxon>Kribbella</taxon>
    </lineage>
</organism>
<evidence type="ECO:0000313" key="2">
    <source>
        <dbReference type="EMBL" id="MBB5983383.1"/>
    </source>
</evidence>